<sequence>MGDLLAWDKTHLWHAFTQMAEYESLIVTRGQGCWLETIDGRRLLDGVSSLWCNVHGHRHPRIDAAIKAQLDEVAHVTLLGMSAPVTIRLARRLAEISPAGLEHVFFSDSGASAVEVALKMAFQYWRQKPNPEPQRTKYLALDNAYHGDTLGSVSVGGVARFHQMFEPLLFDVLRLPQPSVDHLPAGIARGDACDYYLQQFDAALALHGHELAAVVIEPLVQCAAGMIMHPPGYLRGIRQLCTKHGVLLIADEVAVGMGRTGTMFACEQEQVSPDFLCLAKGITGGYLPLAATLTTTEIWNAFLGTYAESKTFFHGHTYGGNPLGAAAAMATLDVFEQEQTLVHLQDKIARLSKHLARLAEHPHVGSVRQCGLIAGVELVRDKATGQPFAWEEKRGFRVCAEAMRHGVWIRPLGSVVVLMPPLAVSPDELDLLCAAVEQGILVATGTSAGS</sequence>
<dbReference type="eggNOG" id="COG0161">
    <property type="taxonomic scope" value="Bacteria"/>
</dbReference>
<keyword evidence="7 13" id="KW-0808">Transferase</keyword>
<dbReference type="InterPro" id="IPR049704">
    <property type="entry name" value="Aminotrans_3_PPA_site"/>
</dbReference>
<keyword evidence="8 13" id="KW-0949">S-adenosyl-L-methionine</keyword>
<dbReference type="InterPro" id="IPR015421">
    <property type="entry name" value="PyrdxlP-dep_Trfase_major"/>
</dbReference>
<evidence type="ECO:0000256" key="13">
    <source>
        <dbReference type="HAMAP-Rule" id="MF_00834"/>
    </source>
</evidence>
<comment type="catalytic activity">
    <reaction evidence="11 13">
        <text>(8S)-8-amino-7-oxononanoate + S-adenosyl-L-methionine = S-adenosyl-4-methylsulfanyl-2-oxobutanoate + (7R,8S)-7,8-diammoniononanoate</text>
        <dbReference type="Rhea" id="RHEA:16861"/>
        <dbReference type="ChEBI" id="CHEBI:16490"/>
        <dbReference type="ChEBI" id="CHEBI:59789"/>
        <dbReference type="ChEBI" id="CHEBI:149468"/>
        <dbReference type="ChEBI" id="CHEBI:149469"/>
        <dbReference type="EC" id="2.6.1.62"/>
    </reaction>
</comment>
<keyword evidence="15" id="KW-1185">Reference proteome</keyword>
<feature type="binding site" evidence="13">
    <location>
        <position position="145"/>
    </location>
    <ligand>
        <name>substrate</name>
    </ligand>
</feature>
<evidence type="ECO:0000256" key="4">
    <source>
        <dbReference type="ARBA" id="ARBA00011738"/>
    </source>
</evidence>
<evidence type="ECO:0000313" key="15">
    <source>
        <dbReference type="Proteomes" id="UP000001887"/>
    </source>
</evidence>
<feature type="site" description="Participates in the substrate recognition with KAPA and in a stacking interaction with the adenine ring of SAM" evidence="13">
    <location>
        <position position="16"/>
    </location>
</feature>
<name>D2R2V4_PIRSD</name>
<evidence type="ECO:0000256" key="6">
    <source>
        <dbReference type="ARBA" id="ARBA00022576"/>
    </source>
</evidence>
<keyword evidence="5 13" id="KW-0963">Cytoplasm</keyword>
<comment type="caution">
    <text evidence="13">Lacks conserved residue(s) required for the propagation of feature annotation.</text>
</comment>
<dbReference type="PANTHER" id="PTHR42684:SF17">
    <property type="entry name" value="ADENOSYLMETHIONINE-8-AMINO-7-OXONONANOATE AMINOTRANSFERASE"/>
    <property type="match status" value="1"/>
</dbReference>
<dbReference type="InterPro" id="IPR015424">
    <property type="entry name" value="PyrdxlP-dep_Trfase"/>
</dbReference>
<dbReference type="Pfam" id="PF00202">
    <property type="entry name" value="Aminotran_3"/>
    <property type="match status" value="1"/>
</dbReference>
<feature type="modified residue" description="N6-(pyridoxal phosphate)lysine" evidence="13">
    <location>
        <position position="280"/>
    </location>
</feature>
<dbReference type="Gene3D" id="3.90.1150.10">
    <property type="entry name" value="Aspartate Aminotransferase, domain 1"/>
    <property type="match status" value="1"/>
</dbReference>
<comment type="subcellular location">
    <subcellularLocation>
        <location evidence="2 13">Cytoplasm</location>
    </subcellularLocation>
</comment>
<protein>
    <recommendedName>
        <fullName evidence="13">Adenosylmethionine-8-amino-7-oxononanoate aminotransferase</fullName>
        <ecNumber evidence="13">2.6.1.62</ecNumber>
    </recommendedName>
    <alternativeName>
        <fullName evidence="13">7,8-diamino-pelargonic acid aminotransferase</fullName>
        <shortName evidence="13">DAPA AT</shortName>
        <shortName evidence="13">DAPA aminotransferase</shortName>
    </alternativeName>
    <alternativeName>
        <fullName evidence="13">7,8-diaminononanoate synthase</fullName>
        <shortName evidence="13">DANS</shortName>
    </alternativeName>
    <alternativeName>
        <fullName evidence="13">Diaminopelargonic acid synthase</fullName>
    </alternativeName>
</protein>
<accession>D2R2V4</accession>
<dbReference type="HOGENOM" id="CLU_016922_4_3_0"/>
<dbReference type="UniPathway" id="UPA00078">
    <property type="reaction ID" value="UER00160"/>
</dbReference>
<feature type="binding site" evidence="13">
    <location>
        <position position="251"/>
    </location>
    <ligand>
        <name>pyridoxal 5'-phosphate</name>
        <dbReference type="ChEBI" id="CHEBI:597326"/>
    </ligand>
</feature>
<evidence type="ECO:0000256" key="11">
    <source>
        <dbReference type="ARBA" id="ARBA00048449"/>
    </source>
</evidence>
<evidence type="ECO:0000256" key="2">
    <source>
        <dbReference type="ARBA" id="ARBA00004496"/>
    </source>
</evidence>
<keyword evidence="10 13" id="KW-0663">Pyridoxal phosphate</keyword>
<dbReference type="EMBL" id="CP001848">
    <property type="protein sequence ID" value="ADB18687.1"/>
    <property type="molecule type" value="Genomic_DNA"/>
</dbReference>
<dbReference type="KEGG" id="psl:Psta_4034"/>
<dbReference type="CDD" id="cd00610">
    <property type="entry name" value="OAT_like"/>
    <property type="match status" value="1"/>
</dbReference>
<comment type="similarity">
    <text evidence="12 13">Belongs to the class-III pyridoxal-phosphate-dependent aminotransferase family. BioA subfamily.</text>
</comment>
<dbReference type="GO" id="GO:0030170">
    <property type="term" value="F:pyridoxal phosphate binding"/>
    <property type="evidence" value="ECO:0007669"/>
    <property type="project" value="UniProtKB-UniRule"/>
</dbReference>
<evidence type="ECO:0000256" key="9">
    <source>
        <dbReference type="ARBA" id="ARBA00022756"/>
    </source>
</evidence>
<dbReference type="Proteomes" id="UP000001887">
    <property type="component" value="Chromosome"/>
</dbReference>
<comment type="subunit">
    <text evidence="4 13">Homodimer.</text>
</comment>
<feature type="binding site" evidence="13">
    <location>
        <begin position="110"/>
        <end position="111"/>
    </location>
    <ligand>
        <name>pyridoxal 5'-phosphate</name>
        <dbReference type="ChEBI" id="CHEBI:597326"/>
    </ligand>
</feature>
<comment type="function">
    <text evidence="13">Catalyzes the transfer of the alpha-amino group from S-adenosyl-L-methionine (SAM) to 7-keto-8-aminopelargonic acid (KAPA) to form 7,8-diaminopelargonic acid (DAPA). It is the only aminotransferase known to utilize SAM as an amino donor.</text>
</comment>
<dbReference type="SUPFAM" id="SSF53383">
    <property type="entry name" value="PLP-dependent transferases"/>
    <property type="match status" value="1"/>
</dbReference>
<dbReference type="HAMAP" id="MF_00834">
    <property type="entry name" value="BioA"/>
    <property type="match status" value="1"/>
</dbReference>
<dbReference type="NCBIfam" id="TIGR00508">
    <property type="entry name" value="bioA"/>
    <property type="match status" value="1"/>
</dbReference>
<dbReference type="Gene3D" id="3.40.640.10">
    <property type="entry name" value="Type I PLP-dependent aspartate aminotransferase-like (Major domain)"/>
    <property type="match status" value="1"/>
</dbReference>
<proteinExistence type="inferred from homology"/>
<dbReference type="PROSITE" id="PS00600">
    <property type="entry name" value="AA_TRANSFER_CLASS_3"/>
    <property type="match status" value="1"/>
</dbReference>
<feature type="binding site" evidence="13">
    <location>
        <position position="315"/>
    </location>
    <ligand>
        <name>substrate</name>
    </ligand>
</feature>
<evidence type="ECO:0000256" key="3">
    <source>
        <dbReference type="ARBA" id="ARBA00005063"/>
    </source>
</evidence>
<dbReference type="GO" id="GO:0004015">
    <property type="term" value="F:adenosylmethionine-8-amino-7-oxononanoate transaminase activity"/>
    <property type="evidence" value="ECO:0007669"/>
    <property type="project" value="UniProtKB-UniRule"/>
</dbReference>
<dbReference type="EC" id="2.6.1.62" evidence="13"/>
<dbReference type="PANTHER" id="PTHR42684">
    <property type="entry name" value="ADENOSYLMETHIONINE-8-AMINO-7-OXONONANOATE AMINOTRANSFERASE"/>
    <property type="match status" value="1"/>
</dbReference>
<dbReference type="GO" id="GO:0005737">
    <property type="term" value="C:cytoplasm"/>
    <property type="evidence" value="ECO:0007669"/>
    <property type="project" value="UniProtKB-SubCell"/>
</dbReference>
<feature type="binding site" evidence="13">
    <location>
        <position position="410"/>
    </location>
    <ligand>
        <name>substrate</name>
    </ligand>
</feature>
<comment type="pathway">
    <text evidence="3 13">Cofactor biosynthesis; biotin biosynthesis; 7,8-diaminononanoate from 8-amino-7-oxononanoate (SAM route): step 1/1.</text>
</comment>
<keyword evidence="9 13" id="KW-0093">Biotin biosynthesis</keyword>
<evidence type="ECO:0000256" key="8">
    <source>
        <dbReference type="ARBA" id="ARBA00022691"/>
    </source>
</evidence>
<dbReference type="InterPro" id="IPR005814">
    <property type="entry name" value="Aminotrans_3"/>
</dbReference>
<dbReference type="OrthoDB" id="9816013at2"/>
<feature type="binding site" evidence="13">
    <location>
        <begin position="316"/>
        <end position="317"/>
    </location>
    <ligand>
        <name>pyridoxal 5'-phosphate</name>
        <dbReference type="ChEBI" id="CHEBI:597326"/>
    </ligand>
</feature>
<evidence type="ECO:0000313" key="14">
    <source>
        <dbReference type="EMBL" id="ADB18687.1"/>
    </source>
</evidence>
<evidence type="ECO:0000256" key="1">
    <source>
        <dbReference type="ARBA" id="ARBA00001933"/>
    </source>
</evidence>
<dbReference type="STRING" id="530564.Psta_4034"/>
<evidence type="ECO:0000256" key="10">
    <source>
        <dbReference type="ARBA" id="ARBA00022898"/>
    </source>
</evidence>
<evidence type="ECO:0000256" key="5">
    <source>
        <dbReference type="ARBA" id="ARBA00022490"/>
    </source>
</evidence>
<dbReference type="FunFam" id="3.40.640.10:FF:000078">
    <property type="entry name" value="Adenosylmethionine-8-amino-7-oxononanoate aminotransferase"/>
    <property type="match status" value="1"/>
</dbReference>
<keyword evidence="6 13" id="KW-0032">Aminotransferase</keyword>
<dbReference type="InterPro" id="IPR005815">
    <property type="entry name" value="BioA"/>
</dbReference>
<dbReference type="PIRSF" id="PIRSF000521">
    <property type="entry name" value="Transaminase_4ab_Lys_Orn"/>
    <property type="match status" value="1"/>
</dbReference>
<evidence type="ECO:0000256" key="7">
    <source>
        <dbReference type="ARBA" id="ARBA00022679"/>
    </source>
</evidence>
<organism evidence="14 15">
    <name type="scientific">Pirellula staleyi (strain ATCC 27377 / DSM 6068 / ICPB 4128)</name>
    <name type="common">Pirella staleyi</name>
    <dbReference type="NCBI Taxonomy" id="530564"/>
    <lineage>
        <taxon>Bacteria</taxon>
        <taxon>Pseudomonadati</taxon>
        <taxon>Planctomycetota</taxon>
        <taxon>Planctomycetia</taxon>
        <taxon>Pirellulales</taxon>
        <taxon>Pirellulaceae</taxon>
        <taxon>Pirellula</taxon>
    </lineage>
</organism>
<dbReference type="InterPro" id="IPR015422">
    <property type="entry name" value="PyrdxlP-dep_Trfase_small"/>
</dbReference>
<reference evidence="14 15" key="1">
    <citation type="journal article" date="2009" name="Stand. Genomic Sci.">
        <title>Complete genome sequence of Pirellula staleyi type strain (ATCC 27377).</title>
        <authorList>
            <person name="Clum A."/>
            <person name="Tindall B.J."/>
            <person name="Sikorski J."/>
            <person name="Ivanova N."/>
            <person name="Mavrommatis K."/>
            <person name="Lucas S."/>
            <person name="Glavina del Rio T."/>
            <person name="Nolan M."/>
            <person name="Chen F."/>
            <person name="Tice H."/>
            <person name="Pitluck S."/>
            <person name="Cheng J.F."/>
            <person name="Chertkov O."/>
            <person name="Brettin T."/>
            <person name="Han C."/>
            <person name="Detter J.C."/>
            <person name="Kuske C."/>
            <person name="Bruce D."/>
            <person name="Goodwin L."/>
            <person name="Ovchinikova G."/>
            <person name="Pati A."/>
            <person name="Mikhailova N."/>
            <person name="Chen A."/>
            <person name="Palaniappan K."/>
            <person name="Land M."/>
            <person name="Hauser L."/>
            <person name="Chang Y.J."/>
            <person name="Jeffries C.D."/>
            <person name="Chain P."/>
            <person name="Rohde M."/>
            <person name="Goker M."/>
            <person name="Bristow J."/>
            <person name="Eisen J.A."/>
            <person name="Markowitz V."/>
            <person name="Hugenholtz P."/>
            <person name="Kyrpides N.C."/>
            <person name="Klenk H.P."/>
            <person name="Lapidus A."/>
        </authorList>
    </citation>
    <scope>NUCLEOTIDE SEQUENCE [LARGE SCALE GENOMIC DNA]</scope>
    <source>
        <strain evidence="15">ATCC 27377 / DSM 6068 / ICPB 4128</strain>
    </source>
</reference>
<comment type="cofactor">
    <cofactor evidence="1 13">
        <name>pyridoxal 5'-phosphate</name>
        <dbReference type="ChEBI" id="CHEBI:597326"/>
    </cofactor>
</comment>
<evidence type="ECO:0000256" key="12">
    <source>
        <dbReference type="ARBA" id="ARBA00060970"/>
    </source>
</evidence>
<dbReference type="GO" id="GO:0009102">
    <property type="term" value="P:biotin biosynthetic process"/>
    <property type="evidence" value="ECO:0007669"/>
    <property type="project" value="UniProtKB-UniRule"/>
</dbReference>
<feature type="binding site" evidence="13">
    <location>
        <position position="280"/>
    </location>
    <ligand>
        <name>substrate</name>
    </ligand>
</feature>
<dbReference type="AlphaFoldDB" id="D2R2V4"/>
<gene>
    <name evidence="13" type="primary">bioA</name>
    <name evidence="14" type="ordered locus">Psta_4034</name>
</gene>